<dbReference type="KEGG" id="ptaw:DW352_12535"/>
<sequence length="186" mass="20301">MELNDALYMRRAVRDYTPASVDQPTVTALIDAAIQAPSAMDEQPWSFVVVRDKALLERISTEAKAWMLKSTPAGLLSHHFQETLGNPNFHIFYHAPALIVIVGKSEGPWTVIDCALAAQNLMLAARASGLGTCWIGFAQGWLNTPQGKAALQLPAGYVPVAPIIVGHPKAWPQAHKKNEPEIKWIG</sequence>
<dbReference type="Gene3D" id="3.40.109.10">
    <property type="entry name" value="NADH Oxidase"/>
    <property type="match status" value="1"/>
</dbReference>
<dbReference type="Proteomes" id="UP000254889">
    <property type="component" value="Chromosome"/>
</dbReference>
<evidence type="ECO:0000313" key="2">
    <source>
        <dbReference type="EMBL" id="AXK81266.1"/>
    </source>
</evidence>
<dbReference type="AlphaFoldDB" id="A0A345ZWG9"/>
<keyword evidence="3" id="KW-1185">Reference proteome</keyword>
<dbReference type="RefSeq" id="WP_115691645.1">
    <property type="nucleotide sequence ID" value="NZ_CP031417.1"/>
</dbReference>
<evidence type="ECO:0000313" key="3">
    <source>
        <dbReference type="Proteomes" id="UP000254889"/>
    </source>
</evidence>
<dbReference type="PANTHER" id="PTHR23026">
    <property type="entry name" value="NADPH NITROREDUCTASE"/>
    <property type="match status" value="1"/>
</dbReference>
<dbReference type="CDD" id="cd02136">
    <property type="entry name" value="PnbA_NfnB-like"/>
    <property type="match status" value="1"/>
</dbReference>
<dbReference type="EMBL" id="CP031417">
    <property type="protein sequence ID" value="AXK81266.1"/>
    <property type="molecule type" value="Genomic_DNA"/>
</dbReference>
<dbReference type="InterPro" id="IPR050627">
    <property type="entry name" value="Nitroreductase/BluB"/>
</dbReference>
<evidence type="ECO:0000259" key="1">
    <source>
        <dbReference type="Pfam" id="PF00881"/>
    </source>
</evidence>
<feature type="domain" description="Nitroreductase" evidence="1">
    <location>
        <begin position="9"/>
        <end position="167"/>
    </location>
</feature>
<dbReference type="OrthoDB" id="9802510at2"/>
<protein>
    <submittedName>
        <fullName evidence="2">Nitroreductase</fullName>
    </submittedName>
</protein>
<dbReference type="SUPFAM" id="SSF55469">
    <property type="entry name" value="FMN-dependent nitroreductase-like"/>
    <property type="match status" value="1"/>
</dbReference>
<dbReference type="Pfam" id="PF00881">
    <property type="entry name" value="Nitroreductase"/>
    <property type="match status" value="1"/>
</dbReference>
<dbReference type="InterPro" id="IPR029479">
    <property type="entry name" value="Nitroreductase"/>
</dbReference>
<gene>
    <name evidence="2" type="ORF">DW352_12535</name>
</gene>
<dbReference type="GO" id="GO:0016491">
    <property type="term" value="F:oxidoreductase activity"/>
    <property type="evidence" value="ECO:0007669"/>
    <property type="project" value="InterPro"/>
</dbReference>
<name>A0A345ZWG9_9HYPH</name>
<accession>A0A345ZWG9</accession>
<proteinExistence type="predicted"/>
<dbReference type="InterPro" id="IPR000415">
    <property type="entry name" value="Nitroreductase-like"/>
</dbReference>
<dbReference type="PANTHER" id="PTHR23026:SF123">
    <property type="entry name" value="NAD(P)H NITROREDUCTASE RV3131-RELATED"/>
    <property type="match status" value="1"/>
</dbReference>
<reference evidence="2 3" key="1">
    <citation type="submission" date="2018-07" db="EMBL/GenBank/DDBJ databases">
        <authorList>
            <person name="Quirk P.G."/>
            <person name="Krulwich T.A."/>
        </authorList>
    </citation>
    <scope>NUCLEOTIDE SEQUENCE [LARGE SCALE GENOMIC DNA]</scope>
    <source>
        <strain evidence="2 3">CC-BB4</strain>
    </source>
</reference>
<organism evidence="2 3">
    <name type="scientific">Pseudolabrys taiwanensis</name>
    <dbReference type="NCBI Taxonomy" id="331696"/>
    <lineage>
        <taxon>Bacteria</taxon>
        <taxon>Pseudomonadati</taxon>
        <taxon>Pseudomonadota</taxon>
        <taxon>Alphaproteobacteria</taxon>
        <taxon>Hyphomicrobiales</taxon>
        <taxon>Xanthobacteraceae</taxon>
        <taxon>Pseudolabrys</taxon>
    </lineage>
</organism>